<evidence type="ECO:0008006" key="11">
    <source>
        <dbReference type="Google" id="ProtNLM"/>
    </source>
</evidence>
<dbReference type="GeneID" id="37015793"/>
<evidence type="ECO:0000256" key="8">
    <source>
        <dbReference type="ARBA" id="ARBA00023136"/>
    </source>
</evidence>
<keyword evidence="6" id="KW-0249">Electron transport</keyword>
<organism evidence="9 10">
    <name type="scientific">Pseudomicrostroma glucosiphilum</name>
    <dbReference type="NCBI Taxonomy" id="1684307"/>
    <lineage>
        <taxon>Eukaryota</taxon>
        <taxon>Fungi</taxon>
        <taxon>Dikarya</taxon>
        <taxon>Basidiomycota</taxon>
        <taxon>Ustilaginomycotina</taxon>
        <taxon>Exobasidiomycetes</taxon>
        <taxon>Microstromatales</taxon>
        <taxon>Microstromatales incertae sedis</taxon>
        <taxon>Pseudomicrostroma</taxon>
    </lineage>
</organism>
<evidence type="ECO:0000313" key="10">
    <source>
        <dbReference type="Proteomes" id="UP000245942"/>
    </source>
</evidence>
<dbReference type="EMBL" id="KZ819322">
    <property type="protein sequence ID" value="PWN22939.1"/>
    <property type="molecule type" value="Genomic_DNA"/>
</dbReference>
<evidence type="ECO:0000256" key="1">
    <source>
        <dbReference type="ARBA" id="ARBA00004443"/>
    </source>
</evidence>
<dbReference type="OrthoDB" id="286811at2759"/>
<dbReference type="GO" id="GO:0022904">
    <property type="term" value="P:respiratory electron transport chain"/>
    <property type="evidence" value="ECO:0007669"/>
    <property type="project" value="InterPro"/>
</dbReference>
<dbReference type="PANTHER" id="PTHR12653:SF0">
    <property type="entry name" value="NADH DEHYDROGENASE [UBIQUINONE] 1 ALPHA SUBCOMPLEX SUBUNIT 5"/>
    <property type="match status" value="1"/>
</dbReference>
<dbReference type="RefSeq" id="XP_025350099.1">
    <property type="nucleotide sequence ID" value="XM_025494059.1"/>
</dbReference>
<dbReference type="GO" id="GO:0005743">
    <property type="term" value="C:mitochondrial inner membrane"/>
    <property type="evidence" value="ECO:0007669"/>
    <property type="project" value="UniProtKB-SubCell"/>
</dbReference>
<dbReference type="InterPro" id="IPR006806">
    <property type="entry name" value="NDUFA5"/>
</dbReference>
<keyword evidence="4" id="KW-0679">Respiratory chain</keyword>
<dbReference type="AlphaFoldDB" id="A0A316UCM7"/>
<dbReference type="STRING" id="1684307.A0A316UCM7"/>
<keyword evidence="5" id="KW-0999">Mitochondrion inner membrane</keyword>
<accession>A0A316UCM7</accession>
<proteinExistence type="inferred from homology"/>
<gene>
    <name evidence="9" type="ORF">BCV69DRAFT_296907</name>
</gene>
<keyword evidence="8" id="KW-0472">Membrane</keyword>
<dbReference type="Pfam" id="PF04716">
    <property type="entry name" value="ETC_C1_NDUFA5"/>
    <property type="match status" value="1"/>
</dbReference>
<evidence type="ECO:0000313" key="9">
    <source>
        <dbReference type="EMBL" id="PWN22939.1"/>
    </source>
</evidence>
<sequence>MFRTLVRRAASSTVQVGRSAGTSAPSTVRSRISTHITGLDVHPAPLSALKETYESTLSLLKTHPENSVYRQATEAITNHRLAVLQSIQGAEAKEAKSSDSEEAIAKFEEQIDEGLAEEVLSQAQHEMGLAAKMLDWQPSEALEHPAPPGQWVYFNMKDEQETQ</sequence>
<keyword evidence="3" id="KW-0813">Transport</keyword>
<name>A0A316UCM7_9BASI</name>
<keyword evidence="7" id="KW-0496">Mitochondrion</keyword>
<protein>
    <recommendedName>
        <fullName evidence="11">NADH2 dehydrogenase</fullName>
    </recommendedName>
</protein>
<evidence type="ECO:0000256" key="7">
    <source>
        <dbReference type="ARBA" id="ARBA00023128"/>
    </source>
</evidence>
<evidence type="ECO:0000256" key="3">
    <source>
        <dbReference type="ARBA" id="ARBA00022448"/>
    </source>
</evidence>
<dbReference type="PANTHER" id="PTHR12653">
    <property type="entry name" value="NADH-UBIQUINONE OXIDOREDUCTASE 13 KD-B SUBUNIT"/>
    <property type="match status" value="1"/>
</dbReference>
<comment type="similarity">
    <text evidence="2">Belongs to the complex I NDUFA5 subunit family.</text>
</comment>
<comment type="subcellular location">
    <subcellularLocation>
        <location evidence="1">Mitochondrion inner membrane</location>
        <topology evidence="1">Peripheral membrane protein</topology>
        <orientation evidence="1">Matrix side</orientation>
    </subcellularLocation>
</comment>
<keyword evidence="10" id="KW-1185">Reference proteome</keyword>
<dbReference type="Proteomes" id="UP000245942">
    <property type="component" value="Unassembled WGS sequence"/>
</dbReference>
<evidence type="ECO:0000256" key="6">
    <source>
        <dbReference type="ARBA" id="ARBA00022982"/>
    </source>
</evidence>
<evidence type="ECO:0000256" key="4">
    <source>
        <dbReference type="ARBA" id="ARBA00022660"/>
    </source>
</evidence>
<reference evidence="9 10" key="1">
    <citation type="journal article" date="2018" name="Mol. Biol. Evol.">
        <title>Broad Genomic Sampling Reveals a Smut Pathogenic Ancestry of the Fungal Clade Ustilaginomycotina.</title>
        <authorList>
            <person name="Kijpornyongpan T."/>
            <person name="Mondo S.J."/>
            <person name="Barry K."/>
            <person name="Sandor L."/>
            <person name="Lee J."/>
            <person name="Lipzen A."/>
            <person name="Pangilinan J."/>
            <person name="LaButti K."/>
            <person name="Hainaut M."/>
            <person name="Henrissat B."/>
            <person name="Grigoriev I.V."/>
            <person name="Spatafora J.W."/>
            <person name="Aime M.C."/>
        </authorList>
    </citation>
    <scope>NUCLEOTIDE SEQUENCE [LARGE SCALE GENOMIC DNA]</scope>
    <source>
        <strain evidence="9 10">MCA 4718</strain>
    </source>
</reference>
<evidence type="ECO:0000256" key="5">
    <source>
        <dbReference type="ARBA" id="ARBA00022792"/>
    </source>
</evidence>
<evidence type="ECO:0000256" key="2">
    <source>
        <dbReference type="ARBA" id="ARBA00010261"/>
    </source>
</evidence>